<dbReference type="InterPro" id="IPR045082">
    <property type="entry name" value="ATP_syn_F0_a_bact/chloroplast"/>
</dbReference>
<dbReference type="InterPro" id="IPR023011">
    <property type="entry name" value="ATP_synth_F0_asu_AS"/>
</dbReference>
<evidence type="ECO:0000256" key="1">
    <source>
        <dbReference type="ARBA" id="ARBA00004141"/>
    </source>
</evidence>
<evidence type="ECO:0000256" key="12">
    <source>
        <dbReference type="HAMAP-Rule" id="MF_01393"/>
    </source>
</evidence>
<feature type="transmembrane region" description="Helical" evidence="12">
    <location>
        <begin position="107"/>
        <end position="125"/>
    </location>
</feature>
<protein>
    <recommendedName>
        <fullName evidence="12 13">ATP synthase subunit a</fullName>
    </recommendedName>
    <alternativeName>
        <fullName evidence="12">ATP synthase F0 sector subunit a</fullName>
    </alternativeName>
    <alternativeName>
        <fullName evidence="12">F-ATPase subunit 6</fullName>
    </alternativeName>
</protein>
<evidence type="ECO:0000256" key="10">
    <source>
        <dbReference type="ARBA" id="ARBA00023136"/>
    </source>
</evidence>
<evidence type="ECO:0000256" key="4">
    <source>
        <dbReference type="ARBA" id="ARBA00022475"/>
    </source>
</evidence>
<dbReference type="PANTHER" id="PTHR42823">
    <property type="entry name" value="ATP SYNTHASE SUBUNIT A, CHLOROPLASTIC"/>
    <property type="match status" value="1"/>
</dbReference>
<dbReference type="GO" id="GO:0045259">
    <property type="term" value="C:proton-transporting ATP synthase complex"/>
    <property type="evidence" value="ECO:0007669"/>
    <property type="project" value="UniProtKB-KW"/>
</dbReference>
<accession>A0A345PAD7</accession>
<dbReference type="OrthoDB" id="9789241at2"/>
<reference evidence="14 15" key="1">
    <citation type="submission" date="2018-07" db="EMBL/GenBank/DDBJ databases">
        <title>Genome sequencing of Moraxellaceae gen. HYN0046.</title>
        <authorList>
            <person name="Kim M."/>
            <person name="Yi H."/>
        </authorList>
    </citation>
    <scope>NUCLEOTIDE SEQUENCE [LARGE SCALE GENOMIC DNA]</scope>
    <source>
        <strain evidence="14 15">HYN0046</strain>
    </source>
</reference>
<keyword evidence="3 12" id="KW-0813">Transport</keyword>
<dbReference type="PROSITE" id="PS00449">
    <property type="entry name" value="ATPASE_A"/>
    <property type="match status" value="1"/>
</dbReference>
<dbReference type="GO" id="GO:0046933">
    <property type="term" value="F:proton-transporting ATP synthase activity, rotational mechanism"/>
    <property type="evidence" value="ECO:0007669"/>
    <property type="project" value="UniProtKB-UniRule"/>
</dbReference>
<dbReference type="CDD" id="cd00310">
    <property type="entry name" value="ATP-synt_Fo_a_6"/>
    <property type="match status" value="1"/>
</dbReference>
<dbReference type="NCBIfam" id="NF004477">
    <property type="entry name" value="PRK05815.1-1"/>
    <property type="match status" value="1"/>
</dbReference>
<feature type="transmembrane region" description="Helical" evidence="12">
    <location>
        <begin position="204"/>
        <end position="223"/>
    </location>
</feature>
<keyword evidence="9 12" id="KW-0406">Ion transport</keyword>
<keyword evidence="6 12" id="KW-0812">Transmembrane</keyword>
<dbReference type="InterPro" id="IPR000568">
    <property type="entry name" value="ATP_synth_F0_asu"/>
</dbReference>
<dbReference type="GO" id="GO:0005886">
    <property type="term" value="C:plasma membrane"/>
    <property type="evidence" value="ECO:0007669"/>
    <property type="project" value="UniProtKB-SubCell"/>
</dbReference>
<evidence type="ECO:0000256" key="13">
    <source>
        <dbReference type="RuleBase" id="RU000483"/>
    </source>
</evidence>
<dbReference type="GO" id="GO:0042777">
    <property type="term" value="P:proton motive force-driven plasma membrane ATP synthesis"/>
    <property type="evidence" value="ECO:0007669"/>
    <property type="project" value="TreeGrafter"/>
</dbReference>
<evidence type="ECO:0000313" key="15">
    <source>
        <dbReference type="Proteomes" id="UP000253940"/>
    </source>
</evidence>
<keyword evidence="11 12" id="KW-0066">ATP synthesis</keyword>
<gene>
    <name evidence="12" type="primary">atpB</name>
    <name evidence="14" type="ORF">HYN46_16230</name>
</gene>
<keyword evidence="5 12" id="KW-0138">CF(0)</keyword>
<comment type="function">
    <text evidence="12 13">Key component of the proton channel; it plays a direct role in the translocation of protons across the membrane.</text>
</comment>
<dbReference type="InterPro" id="IPR035908">
    <property type="entry name" value="F0_ATP_A_sf"/>
</dbReference>
<keyword evidence="15" id="KW-1185">Reference proteome</keyword>
<dbReference type="SUPFAM" id="SSF81336">
    <property type="entry name" value="F1F0 ATP synthase subunit A"/>
    <property type="match status" value="1"/>
</dbReference>
<dbReference type="PANTHER" id="PTHR42823:SF3">
    <property type="entry name" value="ATP SYNTHASE SUBUNIT A, CHLOROPLASTIC"/>
    <property type="match status" value="1"/>
</dbReference>
<dbReference type="EMBL" id="CP031222">
    <property type="protein sequence ID" value="AXI04246.1"/>
    <property type="molecule type" value="Genomic_DNA"/>
</dbReference>
<organism evidence="14 15">
    <name type="scientific">Aquirhabdus parva</name>
    <dbReference type="NCBI Taxonomy" id="2283318"/>
    <lineage>
        <taxon>Bacteria</taxon>
        <taxon>Pseudomonadati</taxon>
        <taxon>Pseudomonadota</taxon>
        <taxon>Gammaproteobacteria</taxon>
        <taxon>Moraxellales</taxon>
        <taxon>Moraxellaceae</taxon>
        <taxon>Aquirhabdus</taxon>
    </lineage>
</organism>
<dbReference type="RefSeq" id="WP_114900354.1">
    <property type="nucleotide sequence ID" value="NZ_CP031222.1"/>
</dbReference>
<evidence type="ECO:0000256" key="11">
    <source>
        <dbReference type="ARBA" id="ARBA00023310"/>
    </source>
</evidence>
<dbReference type="Proteomes" id="UP000253940">
    <property type="component" value="Chromosome"/>
</dbReference>
<evidence type="ECO:0000313" key="14">
    <source>
        <dbReference type="EMBL" id="AXI04246.1"/>
    </source>
</evidence>
<dbReference type="AlphaFoldDB" id="A0A345PAD7"/>
<name>A0A345PAD7_9GAMM</name>
<feature type="transmembrane region" description="Helical" evidence="12">
    <location>
        <begin position="53"/>
        <end position="71"/>
    </location>
</feature>
<comment type="similarity">
    <text evidence="2 12 13">Belongs to the ATPase A chain family.</text>
</comment>
<feature type="transmembrane region" description="Helical" evidence="12">
    <location>
        <begin position="235"/>
        <end position="253"/>
    </location>
</feature>
<dbReference type="HAMAP" id="MF_01393">
    <property type="entry name" value="ATP_synth_a_bact"/>
    <property type="match status" value="1"/>
</dbReference>
<evidence type="ECO:0000256" key="3">
    <source>
        <dbReference type="ARBA" id="ARBA00022448"/>
    </source>
</evidence>
<evidence type="ECO:0000256" key="2">
    <source>
        <dbReference type="ARBA" id="ARBA00006810"/>
    </source>
</evidence>
<evidence type="ECO:0000256" key="7">
    <source>
        <dbReference type="ARBA" id="ARBA00022781"/>
    </source>
</evidence>
<dbReference type="KEGG" id="mbah:HYN46_16230"/>
<keyword evidence="8 12" id="KW-1133">Transmembrane helix</keyword>
<keyword evidence="10 12" id="KW-0472">Membrane</keyword>
<dbReference type="NCBIfam" id="TIGR01131">
    <property type="entry name" value="ATP_synt_6_or_A"/>
    <property type="match status" value="1"/>
</dbReference>
<dbReference type="FunFam" id="1.20.120.220:FF:000002">
    <property type="entry name" value="ATP synthase subunit a"/>
    <property type="match status" value="1"/>
</dbReference>
<feature type="transmembrane region" description="Helical" evidence="12">
    <location>
        <begin position="137"/>
        <end position="157"/>
    </location>
</feature>
<sequence length="291" mass="32524">MAEQQTLTSSEYISHHLTHLTYGKNPETGSWTIAHDAAEAKAMGFNSVNLDSLGWSIGLGIVFCALFWLVARRVTAGVPGGLQAAIEMIVEFVDTSVRDTYHGKSKLIAPLALTIFVWIFLMNFMDLIPVDFIPRAAQWVGVNFFGADAHSVFFKVVPTTDPNITMGMSLSVFVLIIFFSIKEKGVGGFIGELTLQPFSAKNKLLQLILIPINFFLEIVVFIARPISLALRLFGNMYAGELIFILICLLPWWLQWSLSVPWAIFHILIISLQAFIFMMLTIVYLSMASEKH</sequence>
<evidence type="ECO:0000256" key="9">
    <source>
        <dbReference type="ARBA" id="ARBA00023065"/>
    </source>
</evidence>
<feature type="transmembrane region" description="Helical" evidence="12">
    <location>
        <begin position="259"/>
        <end position="284"/>
    </location>
</feature>
<keyword evidence="4 12" id="KW-1003">Cell membrane</keyword>
<proteinExistence type="inferred from homology"/>
<comment type="subcellular location">
    <subcellularLocation>
        <location evidence="12 13">Cell membrane</location>
        <topology evidence="12 13">Multi-pass membrane protein</topology>
    </subcellularLocation>
    <subcellularLocation>
        <location evidence="1">Membrane</location>
        <topology evidence="1">Multi-pass membrane protein</topology>
    </subcellularLocation>
</comment>
<dbReference type="Pfam" id="PF00119">
    <property type="entry name" value="ATP-synt_A"/>
    <property type="match status" value="1"/>
</dbReference>
<feature type="transmembrane region" description="Helical" evidence="12">
    <location>
        <begin position="164"/>
        <end position="181"/>
    </location>
</feature>
<evidence type="ECO:0000256" key="8">
    <source>
        <dbReference type="ARBA" id="ARBA00022989"/>
    </source>
</evidence>
<evidence type="ECO:0000256" key="5">
    <source>
        <dbReference type="ARBA" id="ARBA00022547"/>
    </source>
</evidence>
<dbReference type="Gene3D" id="1.20.120.220">
    <property type="entry name" value="ATP synthase, F0 complex, subunit A"/>
    <property type="match status" value="1"/>
</dbReference>
<evidence type="ECO:0000256" key="6">
    <source>
        <dbReference type="ARBA" id="ARBA00022692"/>
    </source>
</evidence>
<keyword evidence="7 12" id="KW-0375">Hydrogen ion transport</keyword>